<keyword evidence="6 12" id="KW-0963">Cytoplasm</keyword>
<dbReference type="PIRSF" id="PIRSF000412">
    <property type="entry name" value="SHMT"/>
    <property type="match status" value="1"/>
</dbReference>
<dbReference type="CDD" id="cd00378">
    <property type="entry name" value="SHMT"/>
    <property type="match status" value="1"/>
</dbReference>
<sequence>MKHLKEQDVAIFEAIEAEKKRQQDKIELIASENFVSETVMEAMGTVLTNKYAEGYPGRRYYGGCEHVDVVEDLARDRAKELFGAEHVNVQPHSGAQANMAVYFTILKPGDTVLGMNLSHGGHLTHGSPVNFSGELYNFVEYGVDSETELLDYEDVRVKAIEAKPKLIVAGASAYSRTIDFAKFREIADEVGAYLMVDMAHIAGLVAAGLHPNPVPYCDFVTTTTHKTLRGPRGGMILCKEEYAKAVDKKVFPGVQGGPLMHVIAAKAVAFKEALSPDFKEYAQKIINNAKALAEALSAEGVRIVSGGTDNHLMLLDLESLGLTGKVAEHVLDEIGITTNKNAIPFDKESPFITSGLRIGTAAITSRQFGEEEMKEIAAIIALTLKNHEDEATLKEAADRVAALTSKFPLYA</sequence>
<dbReference type="FunFam" id="3.90.1150.10:FF:000003">
    <property type="entry name" value="Serine hydroxymethyltransferase"/>
    <property type="match status" value="1"/>
</dbReference>
<dbReference type="PROSITE" id="PS00096">
    <property type="entry name" value="SHMT"/>
    <property type="match status" value="1"/>
</dbReference>
<evidence type="ECO:0000256" key="10">
    <source>
        <dbReference type="ARBA" id="ARBA00022898"/>
    </source>
</evidence>
<comment type="pathway">
    <text evidence="12">Amino-acid biosynthesis; glycine biosynthesis; glycine from L-serine: step 1/1.</text>
</comment>
<evidence type="ECO:0000256" key="1">
    <source>
        <dbReference type="ARBA" id="ARBA00001528"/>
    </source>
</evidence>
<keyword evidence="9 12" id="KW-0808">Transferase</keyword>
<dbReference type="EC" id="2.1.2.1" evidence="12"/>
<reference evidence="15" key="1">
    <citation type="submission" date="2024-07" db="EMBL/GenBank/DDBJ databases">
        <title>Halotolerant mesophilic bacterium Ornithinibacillus sp. 4-3, sp. nov., isolated from soil.</title>
        <authorList>
            <person name="Sidarenka A.V."/>
            <person name="Guliayeva D.E."/>
            <person name="Leanovich S.I."/>
            <person name="Hileuskaya K.S."/>
            <person name="Akhremchuk A.E."/>
            <person name="Sikolenko M.A."/>
            <person name="Valentovich L.N."/>
        </authorList>
    </citation>
    <scope>NUCLEOTIDE SEQUENCE</scope>
    <source>
        <strain evidence="15">4-3</strain>
    </source>
</reference>
<comment type="similarity">
    <text evidence="4 12">Belongs to the SHMT family.</text>
</comment>
<evidence type="ECO:0000256" key="4">
    <source>
        <dbReference type="ARBA" id="ARBA00006376"/>
    </source>
</evidence>
<evidence type="ECO:0000256" key="7">
    <source>
        <dbReference type="ARBA" id="ARBA00022563"/>
    </source>
</evidence>
<dbReference type="NCBIfam" id="NF000586">
    <property type="entry name" value="PRK00011.1"/>
    <property type="match status" value="1"/>
</dbReference>
<keyword evidence="8 12" id="KW-0028">Amino-acid biosynthesis</keyword>
<dbReference type="HAMAP" id="MF_00051">
    <property type="entry name" value="SHMT"/>
    <property type="match status" value="1"/>
</dbReference>
<dbReference type="PANTHER" id="PTHR11680">
    <property type="entry name" value="SERINE HYDROXYMETHYLTRANSFERASE"/>
    <property type="match status" value="1"/>
</dbReference>
<evidence type="ECO:0000313" key="15">
    <source>
        <dbReference type="EMBL" id="XDK32661.1"/>
    </source>
</evidence>
<feature type="binding site" evidence="12">
    <location>
        <begin position="121"/>
        <end position="123"/>
    </location>
    <ligand>
        <name>(6S)-5,6,7,8-tetrahydrofolate</name>
        <dbReference type="ChEBI" id="CHEBI:57453"/>
    </ligand>
</feature>
<evidence type="ECO:0000256" key="6">
    <source>
        <dbReference type="ARBA" id="ARBA00022490"/>
    </source>
</evidence>
<evidence type="ECO:0000256" key="8">
    <source>
        <dbReference type="ARBA" id="ARBA00022605"/>
    </source>
</evidence>
<comment type="pathway">
    <text evidence="12">One-carbon metabolism; tetrahydrofolate interconversion.</text>
</comment>
<dbReference type="Pfam" id="PF00464">
    <property type="entry name" value="SHMT"/>
    <property type="match status" value="1"/>
</dbReference>
<dbReference type="GO" id="GO:0035999">
    <property type="term" value="P:tetrahydrofolate interconversion"/>
    <property type="evidence" value="ECO:0007669"/>
    <property type="project" value="UniProtKB-UniRule"/>
</dbReference>
<protein>
    <recommendedName>
        <fullName evidence="12">Serine hydroxymethyltransferase</fullName>
        <shortName evidence="12">SHMT</shortName>
        <shortName evidence="12">Serine methylase</shortName>
        <ecNumber evidence="12">2.1.2.1</ecNumber>
    </recommendedName>
</protein>
<feature type="binding site" evidence="12">
    <location>
        <begin position="349"/>
        <end position="351"/>
    </location>
    <ligand>
        <name>(6S)-5,6,7,8-tetrahydrofolate</name>
        <dbReference type="ChEBI" id="CHEBI:57453"/>
    </ligand>
</feature>
<dbReference type="InterPro" id="IPR049943">
    <property type="entry name" value="Ser_HO-MeTrfase-like"/>
</dbReference>
<dbReference type="Gene3D" id="3.90.1150.10">
    <property type="entry name" value="Aspartate Aminotransferase, domain 1"/>
    <property type="match status" value="1"/>
</dbReference>
<dbReference type="InterPro" id="IPR015424">
    <property type="entry name" value="PyrdxlP-dep_Trfase"/>
</dbReference>
<dbReference type="PANTHER" id="PTHR11680:SF35">
    <property type="entry name" value="SERINE HYDROXYMETHYLTRANSFERASE 1"/>
    <property type="match status" value="1"/>
</dbReference>
<feature type="modified residue" description="N6-(pyridoxal phosphate)lysine" evidence="12 13">
    <location>
        <position position="226"/>
    </location>
</feature>
<evidence type="ECO:0000256" key="11">
    <source>
        <dbReference type="ARBA" id="ARBA00054606"/>
    </source>
</evidence>
<evidence type="ECO:0000256" key="9">
    <source>
        <dbReference type="ARBA" id="ARBA00022679"/>
    </source>
</evidence>
<dbReference type="GO" id="GO:0030170">
    <property type="term" value="F:pyridoxal phosphate binding"/>
    <property type="evidence" value="ECO:0007669"/>
    <property type="project" value="UniProtKB-UniRule"/>
</dbReference>
<name>A0AB39HRN8_9BACI</name>
<dbReference type="AlphaFoldDB" id="A0AB39HRN8"/>
<feature type="site" description="Plays an important role in substrate specificity" evidence="12">
    <location>
        <position position="225"/>
    </location>
</feature>
<dbReference type="InterPro" id="IPR015422">
    <property type="entry name" value="PyrdxlP-dep_Trfase_small"/>
</dbReference>
<evidence type="ECO:0000256" key="5">
    <source>
        <dbReference type="ARBA" id="ARBA00011738"/>
    </source>
</evidence>
<dbReference type="SUPFAM" id="SSF53383">
    <property type="entry name" value="PLP-dependent transferases"/>
    <property type="match status" value="1"/>
</dbReference>
<feature type="binding site" evidence="12">
    <location>
        <position position="117"/>
    </location>
    <ligand>
        <name>(6S)-5,6,7,8-tetrahydrofolate</name>
        <dbReference type="ChEBI" id="CHEBI:57453"/>
    </ligand>
</feature>
<dbReference type="InterPro" id="IPR039429">
    <property type="entry name" value="SHMT-like_dom"/>
</dbReference>
<evidence type="ECO:0000259" key="14">
    <source>
        <dbReference type="Pfam" id="PF00464"/>
    </source>
</evidence>
<evidence type="ECO:0000256" key="3">
    <source>
        <dbReference type="ARBA" id="ARBA00004496"/>
    </source>
</evidence>
<dbReference type="GO" id="GO:0005829">
    <property type="term" value="C:cytosol"/>
    <property type="evidence" value="ECO:0007669"/>
    <property type="project" value="TreeGrafter"/>
</dbReference>
<organism evidence="15">
    <name type="scientific">Ornithinibacillus sp. 4-3</name>
    <dbReference type="NCBI Taxonomy" id="3231488"/>
    <lineage>
        <taxon>Bacteria</taxon>
        <taxon>Bacillati</taxon>
        <taxon>Bacillota</taxon>
        <taxon>Bacilli</taxon>
        <taxon>Bacillales</taxon>
        <taxon>Bacillaceae</taxon>
        <taxon>Ornithinibacillus</taxon>
    </lineage>
</organism>
<proteinExistence type="inferred from homology"/>
<keyword evidence="10 12" id="KW-0663">Pyridoxal phosphate</keyword>
<comment type="subcellular location">
    <subcellularLocation>
        <location evidence="3 12">Cytoplasm</location>
    </subcellularLocation>
</comment>
<feature type="binding site" evidence="12">
    <location>
        <position position="240"/>
    </location>
    <ligand>
        <name>(6S)-5,6,7,8-tetrahydrofolate</name>
        <dbReference type="ChEBI" id="CHEBI:57453"/>
    </ligand>
</feature>
<dbReference type="InterPro" id="IPR001085">
    <property type="entry name" value="Ser_HO-MeTrfase"/>
</dbReference>
<dbReference type="InterPro" id="IPR019798">
    <property type="entry name" value="Ser_HO-MeTrfase_PLP_BS"/>
</dbReference>
<evidence type="ECO:0000256" key="12">
    <source>
        <dbReference type="HAMAP-Rule" id="MF_00051"/>
    </source>
</evidence>
<keyword evidence="7 12" id="KW-0554">One-carbon metabolism</keyword>
<dbReference type="InterPro" id="IPR015421">
    <property type="entry name" value="PyrdxlP-dep_Trfase_major"/>
</dbReference>
<dbReference type="FunFam" id="3.40.640.10:FF:000001">
    <property type="entry name" value="Serine hydroxymethyltransferase"/>
    <property type="match status" value="1"/>
</dbReference>
<comment type="catalytic activity">
    <reaction evidence="1 12">
        <text>(6R)-5,10-methylene-5,6,7,8-tetrahydrofolate + glycine + H2O = (6S)-5,6,7,8-tetrahydrofolate + L-serine</text>
        <dbReference type="Rhea" id="RHEA:15481"/>
        <dbReference type="ChEBI" id="CHEBI:15377"/>
        <dbReference type="ChEBI" id="CHEBI:15636"/>
        <dbReference type="ChEBI" id="CHEBI:33384"/>
        <dbReference type="ChEBI" id="CHEBI:57305"/>
        <dbReference type="ChEBI" id="CHEBI:57453"/>
        <dbReference type="EC" id="2.1.2.1"/>
    </reaction>
</comment>
<feature type="domain" description="Serine hydroxymethyltransferase-like" evidence="14">
    <location>
        <begin position="4"/>
        <end position="380"/>
    </location>
</feature>
<comment type="subunit">
    <text evidence="5 12">Homodimer.</text>
</comment>
<evidence type="ECO:0000256" key="2">
    <source>
        <dbReference type="ARBA" id="ARBA00001933"/>
    </source>
</evidence>
<dbReference type="Gene3D" id="3.40.640.10">
    <property type="entry name" value="Type I PLP-dependent aspartate aminotransferase-like (Major domain)"/>
    <property type="match status" value="1"/>
</dbReference>
<dbReference type="RefSeq" id="WP_368653349.1">
    <property type="nucleotide sequence ID" value="NZ_CP162599.1"/>
</dbReference>
<comment type="cofactor">
    <cofactor evidence="2 12 13">
        <name>pyridoxal 5'-phosphate</name>
        <dbReference type="ChEBI" id="CHEBI:597326"/>
    </cofactor>
</comment>
<dbReference type="EMBL" id="CP162599">
    <property type="protein sequence ID" value="XDK32661.1"/>
    <property type="molecule type" value="Genomic_DNA"/>
</dbReference>
<dbReference type="GO" id="GO:0019264">
    <property type="term" value="P:glycine biosynthetic process from serine"/>
    <property type="evidence" value="ECO:0007669"/>
    <property type="project" value="UniProtKB-UniRule"/>
</dbReference>
<dbReference type="GO" id="GO:0004372">
    <property type="term" value="F:glycine hydroxymethyltransferase activity"/>
    <property type="evidence" value="ECO:0007669"/>
    <property type="project" value="UniProtKB-UniRule"/>
</dbReference>
<evidence type="ECO:0000256" key="13">
    <source>
        <dbReference type="PIRSR" id="PIRSR000412-50"/>
    </source>
</evidence>
<comment type="function">
    <text evidence="11">Catalyzes the reversible interconversion of serine and glycine with tetrahydrofolate (THF) serving as the one-carbon carrier. This reaction serves as the major source of one-carbon groups required for the biosynthesis of purines, thymidylate, methionine, and other important biomolecules. Also exhibits THF-independent aldolase activity toward beta-hydroxyamino acids, producing glycine and aldehydes, via a retro-aldol mechanism. Thus, is able to catalyze the cleavage of L-allo-threonine.</text>
</comment>
<accession>A0AB39HRN8</accession>
<gene>
    <name evidence="12 15" type="primary">glyA</name>
    <name evidence="15" type="ORF">AB4Y30_16885</name>
</gene>